<name>A0A8E2JVY1_9PEZI</name>
<feature type="compositionally biased region" description="Low complexity" evidence="1">
    <location>
        <begin position="470"/>
        <end position="479"/>
    </location>
</feature>
<dbReference type="GO" id="GO:0003735">
    <property type="term" value="F:structural constituent of ribosome"/>
    <property type="evidence" value="ECO:0007669"/>
    <property type="project" value="TreeGrafter"/>
</dbReference>
<dbReference type="InterPro" id="IPR016712">
    <property type="entry name" value="Rbsml_bS1m-like"/>
</dbReference>
<sequence length="479" mass="52722">MSRKALSPTAQLLRGSRLFALPTPLPRPDIDFMTGNGMLKSSNSATLPYPTHQALATPPSSLARGDWGLKRPLPLRSTTRTSTPAVRISSIDTIEHITDFDSAADHTQTLQKWQEMNMPISVSATPKTASKPSPKNAFERTLDSTDPRDTMINNAIRAASDVKRWKVKGPWLVGMEAGEFTNYVRREISQRKAEFQKYLNAYIKARVTSAKKMMAMDRGNSLSDAEIEVTQADYDENLKLLRQDAEESAVESELCTRVIMPFLDLPPLKVENRGLAAGVLRGGSQGLSPDSIPLTTHPSAGLSYLRSKSYLTNHPVLGPQEKPPPVPARVLTPQQNSTGGIVTEDSASFGWNAAPNRQSSVSLLDIETYGGQKIWVEPRHASISPTGKIVLETMRAEPYAVQVEMGELEEKAPQRPPTMASRPSNVGPDGRPRMDEPLDGKPAARASEIGGPSEDRIKKMLSMVKERVLQQQQQQQRQQ</sequence>
<gene>
    <name evidence="2" type="ORF">AOQ84DRAFT_430528</name>
</gene>
<keyword evidence="3" id="KW-1185">Reference proteome</keyword>
<evidence type="ECO:0000256" key="1">
    <source>
        <dbReference type="SAM" id="MobiDB-lite"/>
    </source>
</evidence>
<reference evidence="2 3" key="1">
    <citation type="journal article" date="2016" name="Nat. Commun.">
        <title>Ectomycorrhizal ecology is imprinted in the genome of the dominant symbiotic fungus Cenococcum geophilum.</title>
        <authorList>
            <consortium name="DOE Joint Genome Institute"/>
            <person name="Peter M."/>
            <person name="Kohler A."/>
            <person name="Ohm R.A."/>
            <person name="Kuo A."/>
            <person name="Krutzmann J."/>
            <person name="Morin E."/>
            <person name="Arend M."/>
            <person name="Barry K.W."/>
            <person name="Binder M."/>
            <person name="Choi C."/>
            <person name="Clum A."/>
            <person name="Copeland A."/>
            <person name="Grisel N."/>
            <person name="Haridas S."/>
            <person name="Kipfer T."/>
            <person name="LaButti K."/>
            <person name="Lindquist E."/>
            <person name="Lipzen A."/>
            <person name="Maire R."/>
            <person name="Meier B."/>
            <person name="Mihaltcheva S."/>
            <person name="Molinier V."/>
            <person name="Murat C."/>
            <person name="Poggeler S."/>
            <person name="Quandt C.A."/>
            <person name="Sperisen C."/>
            <person name="Tritt A."/>
            <person name="Tisserant E."/>
            <person name="Crous P.W."/>
            <person name="Henrissat B."/>
            <person name="Nehls U."/>
            <person name="Egli S."/>
            <person name="Spatafora J.W."/>
            <person name="Grigoriev I.V."/>
            <person name="Martin F.M."/>
        </authorList>
    </citation>
    <scope>NUCLEOTIDE SEQUENCE [LARGE SCALE GENOMIC DNA]</scope>
    <source>
        <strain evidence="2 3">CBS 207.34</strain>
    </source>
</reference>
<dbReference type="PANTHER" id="PTHR28058">
    <property type="entry name" value="37S RIBOSOMAL PROTEIN MRP51, MITOCHONDRIAL"/>
    <property type="match status" value="1"/>
</dbReference>
<proteinExistence type="predicted"/>
<evidence type="ECO:0000313" key="2">
    <source>
        <dbReference type="EMBL" id="OCL11147.1"/>
    </source>
</evidence>
<feature type="compositionally biased region" description="Basic and acidic residues" evidence="1">
    <location>
        <begin position="453"/>
        <end position="468"/>
    </location>
</feature>
<dbReference type="OrthoDB" id="3913595at2759"/>
<dbReference type="Proteomes" id="UP000250140">
    <property type="component" value="Unassembled WGS sequence"/>
</dbReference>
<protein>
    <submittedName>
        <fullName evidence="2">Uncharacterized protein</fullName>
    </submittedName>
</protein>
<feature type="compositionally biased region" description="Basic and acidic residues" evidence="1">
    <location>
        <begin position="430"/>
        <end position="439"/>
    </location>
</feature>
<dbReference type="EMBL" id="KV749108">
    <property type="protein sequence ID" value="OCL11147.1"/>
    <property type="molecule type" value="Genomic_DNA"/>
</dbReference>
<accession>A0A8E2JVY1</accession>
<dbReference type="GO" id="GO:0005763">
    <property type="term" value="C:mitochondrial small ribosomal subunit"/>
    <property type="evidence" value="ECO:0007669"/>
    <property type="project" value="TreeGrafter"/>
</dbReference>
<dbReference type="GO" id="GO:0070124">
    <property type="term" value="P:mitochondrial translational initiation"/>
    <property type="evidence" value="ECO:0007669"/>
    <property type="project" value="TreeGrafter"/>
</dbReference>
<feature type="region of interest" description="Disordered" evidence="1">
    <location>
        <begin position="408"/>
        <end position="479"/>
    </location>
</feature>
<evidence type="ECO:0000313" key="3">
    <source>
        <dbReference type="Proteomes" id="UP000250140"/>
    </source>
</evidence>
<dbReference type="Pfam" id="PF11709">
    <property type="entry name" value="Mit_ribos_Mrp51"/>
    <property type="match status" value="1"/>
</dbReference>
<organism evidence="2 3">
    <name type="scientific">Glonium stellatum</name>
    <dbReference type="NCBI Taxonomy" id="574774"/>
    <lineage>
        <taxon>Eukaryota</taxon>
        <taxon>Fungi</taxon>
        <taxon>Dikarya</taxon>
        <taxon>Ascomycota</taxon>
        <taxon>Pezizomycotina</taxon>
        <taxon>Dothideomycetes</taxon>
        <taxon>Pleosporomycetidae</taxon>
        <taxon>Gloniales</taxon>
        <taxon>Gloniaceae</taxon>
        <taxon>Glonium</taxon>
    </lineage>
</organism>
<dbReference type="AlphaFoldDB" id="A0A8E2JVY1"/>
<dbReference type="PANTHER" id="PTHR28058:SF1">
    <property type="entry name" value="SMALL RIBOSOMAL SUBUNIT PROTEIN BS1M"/>
    <property type="match status" value="1"/>
</dbReference>